<dbReference type="AlphaFoldDB" id="A0A0A1UPC3"/>
<dbReference type="Proteomes" id="UP000030151">
    <property type="component" value="Unassembled WGS sequence"/>
</dbReference>
<gene>
    <name evidence="1" type="ORF">X797_010349</name>
</gene>
<reference evidence="1 2" key="1">
    <citation type="submission" date="2014-02" db="EMBL/GenBank/DDBJ databases">
        <title>The genome sequence of the entomopathogenic fungus Metarhizium robertsii ARSEF 2575.</title>
        <authorList>
            <person name="Giuliano Garisto Donzelli B."/>
            <person name="Roe B.A."/>
            <person name="Macmil S.L."/>
            <person name="Krasnoff S.B."/>
            <person name="Gibson D.M."/>
        </authorList>
    </citation>
    <scope>NUCLEOTIDE SEQUENCE [LARGE SCALE GENOMIC DNA]</scope>
    <source>
        <strain evidence="1 2">ARSEF 2575</strain>
    </source>
</reference>
<protein>
    <submittedName>
        <fullName evidence="1">Uncharacterized protein</fullName>
    </submittedName>
</protein>
<name>A0A0A1UPC3_9HYPO</name>
<accession>A0A0A1UPC3</accession>
<organism evidence="1 2">
    <name type="scientific">Metarhizium robertsii</name>
    <dbReference type="NCBI Taxonomy" id="568076"/>
    <lineage>
        <taxon>Eukaryota</taxon>
        <taxon>Fungi</taxon>
        <taxon>Dikarya</taxon>
        <taxon>Ascomycota</taxon>
        <taxon>Pezizomycotina</taxon>
        <taxon>Sordariomycetes</taxon>
        <taxon>Hypocreomycetidae</taxon>
        <taxon>Hypocreales</taxon>
        <taxon>Clavicipitaceae</taxon>
        <taxon>Metarhizium</taxon>
    </lineage>
</organism>
<comment type="caution">
    <text evidence="1">The sequence shown here is derived from an EMBL/GenBank/DDBJ whole genome shotgun (WGS) entry which is preliminary data.</text>
</comment>
<proteinExistence type="predicted"/>
<evidence type="ECO:0000313" key="1">
    <source>
        <dbReference type="EMBL" id="EXU96537.1"/>
    </source>
</evidence>
<dbReference type="HOGENOM" id="CLU_2320926_0_0_1"/>
<dbReference type="EMBL" id="JELW01000048">
    <property type="protein sequence ID" value="EXU96537.1"/>
    <property type="molecule type" value="Genomic_DNA"/>
</dbReference>
<evidence type="ECO:0000313" key="2">
    <source>
        <dbReference type="Proteomes" id="UP000030151"/>
    </source>
</evidence>
<sequence>MPPPLLVADSLRSLAPSTAKCGEAGTAGLAQQADWMGIVIQRKPHFDLLDLVVPKRGRLIVQPKARSNTPRQPDSWASNGHKTAGWLDLSVHCPCFLRG</sequence>